<keyword evidence="11 14" id="KW-1133">Transmembrane helix</keyword>
<dbReference type="Pfam" id="PF00359">
    <property type="entry name" value="PTS_EIIA_2"/>
    <property type="match status" value="1"/>
</dbReference>
<dbReference type="Gene3D" id="3.40.930.10">
    <property type="entry name" value="Mannitol-specific EII, Chain A"/>
    <property type="match status" value="1"/>
</dbReference>
<feature type="transmembrane region" description="Helical" evidence="14">
    <location>
        <begin position="421"/>
        <end position="439"/>
    </location>
</feature>
<dbReference type="InterPro" id="IPR003353">
    <property type="entry name" value="PTS_IIB_fruc"/>
</dbReference>
<dbReference type="InterPro" id="IPR003501">
    <property type="entry name" value="PTS_EIIB_2/3"/>
</dbReference>
<dbReference type="GO" id="GO:0005737">
    <property type="term" value="C:cytoplasm"/>
    <property type="evidence" value="ECO:0007669"/>
    <property type="project" value="UniProtKB-SubCell"/>
</dbReference>
<dbReference type="OrthoDB" id="9782569at2"/>
<dbReference type="NCBIfam" id="TIGR01427">
    <property type="entry name" value="PTS_IIC_fructo"/>
    <property type="match status" value="1"/>
</dbReference>
<feature type="compositionally biased region" description="Low complexity" evidence="13">
    <location>
        <begin position="269"/>
        <end position="282"/>
    </location>
</feature>
<evidence type="ECO:0000259" key="15">
    <source>
        <dbReference type="PROSITE" id="PS51094"/>
    </source>
</evidence>
<evidence type="ECO:0000256" key="6">
    <source>
        <dbReference type="ARBA" id="ARBA00022597"/>
    </source>
</evidence>
<evidence type="ECO:0000256" key="2">
    <source>
        <dbReference type="ARBA" id="ARBA00004496"/>
    </source>
</evidence>
<dbReference type="GO" id="GO:0016301">
    <property type="term" value="F:kinase activity"/>
    <property type="evidence" value="ECO:0007669"/>
    <property type="project" value="UniProtKB-KW"/>
</dbReference>
<evidence type="ECO:0000256" key="1">
    <source>
        <dbReference type="ARBA" id="ARBA00004429"/>
    </source>
</evidence>
<keyword evidence="10" id="KW-0418">Kinase</keyword>
<evidence type="ECO:0000256" key="11">
    <source>
        <dbReference type="ARBA" id="ARBA00022989"/>
    </source>
</evidence>
<evidence type="ECO:0000256" key="9">
    <source>
        <dbReference type="ARBA" id="ARBA00022692"/>
    </source>
</evidence>
<dbReference type="GO" id="GO:0005351">
    <property type="term" value="F:carbohydrate:proton symporter activity"/>
    <property type="evidence" value="ECO:0007669"/>
    <property type="project" value="InterPro"/>
</dbReference>
<dbReference type="InterPro" id="IPR016152">
    <property type="entry name" value="PTrfase/Anion_transptr"/>
</dbReference>
<comment type="subcellular location">
    <subcellularLocation>
        <location evidence="1">Cell inner membrane</location>
        <topology evidence="1">Multi-pass membrane protein</topology>
    </subcellularLocation>
    <subcellularLocation>
        <location evidence="2">Cytoplasm</location>
    </subcellularLocation>
</comment>
<gene>
    <name evidence="18" type="ORF">D1B17_00410</name>
</gene>
<dbReference type="InterPro" id="IPR003352">
    <property type="entry name" value="PTS_EIIC"/>
</dbReference>
<evidence type="ECO:0000256" key="10">
    <source>
        <dbReference type="ARBA" id="ARBA00022777"/>
    </source>
</evidence>
<proteinExistence type="predicted"/>
<feature type="domain" description="PTS EIIC type-2" evidence="17">
    <location>
        <begin position="292"/>
        <end position="630"/>
    </location>
</feature>
<keyword evidence="3" id="KW-0813">Transport</keyword>
<keyword evidence="6" id="KW-0762">Sugar transport</keyword>
<evidence type="ECO:0000313" key="19">
    <source>
        <dbReference type="Proteomes" id="UP000267208"/>
    </source>
</evidence>
<evidence type="ECO:0000259" key="17">
    <source>
        <dbReference type="PROSITE" id="PS51104"/>
    </source>
</evidence>
<feature type="transmembrane region" description="Helical" evidence="14">
    <location>
        <begin position="560"/>
        <end position="580"/>
    </location>
</feature>
<evidence type="ECO:0000313" key="18">
    <source>
        <dbReference type="EMBL" id="AYE37204.1"/>
    </source>
</evidence>
<dbReference type="NCBIfam" id="TIGR00848">
    <property type="entry name" value="fruA"/>
    <property type="match status" value="1"/>
</dbReference>
<dbReference type="Pfam" id="PF02378">
    <property type="entry name" value="PTS_EIIC"/>
    <property type="match status" value="1"/>
</dbReference>
<dbReference type="InterPro" id="IPR006327">
    <property type="entry name" value="PTS_IIC_fruc"/>
</dbReference>
<protein>
    <submittedName>
        <fullName evidence="18">PTS fructose transporter subunit IIABC</fullName>
    </submittedName>
</protein>
<dbReference type="GO" id="GO:0090563">
    <property type="term" value="F:protein-phosphocysteine-sugar phosphotransferase activity"/>
    <property type="evidence" value="ECO:0007669"/>
    <property type="project" value="TreeGrafter"/>
</dbReference>
<evidence type="ECO:0000256" key="7">
    <source>
        <dbReference type="ARBA" id="ARBA00022679"/>
    </source>
</evidence>
<dbReference type="InterPro" id="IPR013011">
    <property type="entry name" value="PTS_EIIB_2"/>
</dbReference>
<dbReference type="PROSITE" id="PS51099">
    <property type="entry name" value="PTS_EIIB_TYPE_2"/>
    <property type="match status" value="1"/>
</dbReference>
<feature type="region of interest" description="Disordered" evidence="13">
    <location>
        <begin position="248"/>
        <end position="282"/>
    </location>
</feature>
<keyword evidence="5" id="KW-0597">Phosphoprotein</keyword>
<dbReference type="PANTHER" id="PTHR30505">
    <property type="entry name" value="FRUCTOSE-LIKE PERMEASE"/>
    <property type="match status" value="1"/>
</dbReference>
<name>A0A386PP22_9LACO</name>
<evidence type="ECO:0000256" key="13">
    <source>
        <dbReference type="SAM" id="MobiDB-lite"/>
    </source>
</evidence>
<dbReference type="InterPro" id="IPR004715">
    <property type="entry name" value="PTS_IIA_fruc"/>
</dbReference>
<dbReference type="InterPro" id="IPR036095">
    <property type="entry name" value="PTS_EIIB-like_sf"/>
</dbReference>
<feature type="domain" description="PTS EIIA type-2" evidence="15">
    <location>
        <begin position="5"/>
        <end position="146"/>
    </location>
</feature>
<keyword evidence="7" id="KW-0808">Transferase</keyword>
<evidence type="ECO:0000256" key="4">
    <source>
        <dbReference type="ARBA" id="ARBA00022475"/>
    </source>
</evidence>
<dbReference type="NCBIfam" id="TIGR00829">
    <property type="entry name" value="FRU"/>
    <property type="match status" value="1"/>
</dbReference>
<feature type="domain" description="PTS EIIB type-2" evidence="16">
    <location>
        <begin position="168"/>
        <end position="263"/>
    </location>
</feature>
<evidence type="ECO:0000256" key="12">
    <source>
        <dbReference type="ARBA" id="ARBA00023136"/>
    </source>
</evidence>
<evidence type="ECO:0000256" key="8">
    <source>
        <dbReference type="ARBA" id="ARBA00022683"/>
    </source>
</evidence>
<keyword evidence="8" id="KW-0598">Phosphotransferase system</keyword>
<keyword evidence="12 14" id="KW-0472">Membrane</keyword>
<dbReference type="Pfam" id="PF02302">
    <property type="entry name" value="PTS_IIB"/>
    <property type="match status" value="1"/>
</dbReference>
<feature type="transmembrane region" description="Helical" evidence="14">
    <location>
        <begin position="342"/>
        <end position="361"/>
    </location>
</feature>
<dbReference type="InterPro" id="IPR002178">
    <property type="entry name" value="PTS_EIIA_type-2_dom"/>
</dbReference>
<feature type="transmembrane region" description="Helical" evidence="14">
    <location>
        <begin position="302"/>
        <end position="322"/>
    </location>
</feature>
<evidence type="ECO:0000256" key="3">
    <source>
        <dbReference type="ARBA" id="ARBA00022448"/>
    </source>
</evidence>
<feature type="transmembrane region" description="Helical" evidence="14">
    <location>
        <begin position="373"/>
        <end position="401"/>
    </location>
</feature>
<dbReference type="InterPro" id="IPR013014">
    <property type="entry name" value="PTS_EIIC_2"/>
</dbReference>
<dbReference type="GO" id="GO:0005886">
    <property type="term" value="C:plasma membrane"/>
    <property type="evidence" value="ECO:0007669"/>
    <property type="project" value="UniProtKB-SubCell"/>
</dbReference>
<evidence type="ECO:0000256" key="14">
    <source>
        <dbReference type="SAM" id="Phobius"/>
    </source>
</evidence>
<dbReference type="FunFam" id="3.40.50.2300:FF:000014">
    <property type="entry name" value="PTS system fructose-like transporter subunit IIB"/>
    <property type="match status" value="1"/>
</dbReference>
<feature type="transmembrane region" description="Helical" evidence="14">
    <location>
        <begin position="486"/>
        <end position="515"/>
    </location>
</feature>
<dbReference type="AlphaFoldDB" id="A0A386PP22"/>
<dbReference type="PROSITE" id="PS51104">
    <property type="entry name" value="PTS_EIIC_TYPE_2"/>
    <property type="match status" value="1"/>
</dbReference>
<dbReference type="PANTHER" id="PTHR30505:SF0">
    <property type="entry name" value="FRUCTOSE-LIKE PTS SYSTEM EIIBC COMPONENT-RELATED"/>
    <property type="match status" value="1"/>
</dbReference>
<sequence length="645" mass="67715">MKISELLTVDTINLNLQGNGKDDVIKSLAHKLYDAGKVNDLDAFIKDVWARENEVSTAVGNGIAIPHAKSSHVKNAAIAFGRALPGIKYGDDNCQLFFLIAAGEHASNEHLKALSKLSGFLMDDIFRANLILARTPQDVEKLIADKEKADATDTAQPKPDTTNSKQSIVGITACTAGIAHTYMAAQALTDAGTKLHIPVKIETQGSSGTENELTSEEIKNASGIIIAADRTIDLSRFDGKHVLQTSTKEGINEPEKLVQSAPQSDIYHGNNNSSAKTSSSGKSQAKSIGFGIYKHLMNGVSFMLPFVVAGGILMAISFMFGTQSSNPDSSQYNSFAAFLNMVGSKAAFGLMVPIFAGYVAYSIADRPGLAPGAIGGMLAYTGGSGFLGGVVAGFVAGYIVVGLKKILSKLPSSLQGLNPVLLYPVIGTFLTATVIHYLINTPVGSFNKALTAWLQHMSGANAVLIGFILAALLVSDMGGPLNKITYAFGIQMLTAGVYAPMAAIMCGGMIPPIALGLATTFFKNKFTAQERETGKVAYVLGACFITEGVIPFAGADPLRVIPGNIIGAGVGGALSMLFGITLQAPHGGIFVIPIAINHPLLYILCIIAGAIVECLIVGLTKKTISVTDEKTVKPVDKENEVASIF</sequence>
<evidence type="ECO:0000256" key="5">
    <source>
        <dbReference type="ARBA" id="ARBA00022553"/>
    </source>
</evidence>
<organism evidence="18 19">
    <name type="scientific">Companilactobacillus zhachilii</name>
    <dbReference type="NCBI Taxonomy" id="2304606"/>
    <lineage>
        <taxon>Bacteria</taxon>
        <taxon>Bacillati</taxon>
        <taxon>Bacillota</taxon>
        <taxon>Bacilli</taxon>
        <taxon>Lactobacillales</taxon>
        <taxon>Lactobacillaceae</taxon>
        <taxon>Companilactobacillus</taxon>
    </lineage>
</organism>
<dbReference type="EMBL" id="CP031933">
    <property type="protein sequence ID" value="AYE37204.1"/>
    <property type="molecule type" value="Genomic_DNA"/>
</dbReference>
<keyword evidence="19" id="KW-1185">Reference proteome</keyword>
<dbReference type="CDD" id="cd00211">
    <property type="entry name" value="PTS_IIA_fru"/>
    <property type="match status" value="1"/>
</dbReference>
<feature type="transmembrane region" description="Helical" evidence="14">
    <location>
        <begin position="536"/>
        <end position="554"/>
    </location>
</feature>
<dbReference type="SUPFAM" id="SSF52794">
    <property type="entry name" value="PTS system IIB component-like"/>
    <property type="match status" value="1"/>
</dbReference>
<dbReference type="FunFam" id="3.40.930.10:FF:000009">
    <property type="entry name" value="PTS system, fructose specific IIABC component"/>
    <property type="match status" value="1"/>
</dbReference>
<keyword evidence="9 14" id="KW-0812">Transmembrane</keyword>
<accession>A0A386PP22</accession>
<dbReference type="PROSITE" id="PS00372">
    <property type="entry name" value="PTS_EIIA_TYPE_2_HIS"/>
    <property type="match status" value="1"/>
</dbReference>
<dbReference type="GO" id="GO:0009401">
    <property type="term" value="P:phosphoenolpyruvate-dependent sugar phosphotransferase system"/>
    <property type="evidence" value="ECO:0007669"/>
    <property type="project" value="UniProtKB-KW"/>
</dbReference>
<dbReference type="Gene3D" id="3.40.50.2300">
    <property type="match status" value="1"/>
</dbReference>
<dbReference type="InterPro" id="IPR050864">
    <property type="entry name" value="Bacterial_PTS_Sugar_Transport"/>
</dbReference>
<dbReference type="PROSITE" id="PS51094">
    <property type="entry name" value="PTS_EIIA_TYPE_2"/>
    <property type="match status" value="1"/>
</dbReference>
<dbReference type="RefSeq" id="WP_120141361.1">
    <property type="nucleotide sequence ID" value="NZ_CP031933.2"/>
</dbReference>
<dbReference type="SUPFAM" id="SSF55804">
    <property type="entry name" value="Phoshotransferase/anion transport protein"/>
    <property type="match status" value="1"/>
</dbReference>
<dbReference type="GO" id="GO:0022877">
    <property type="term" value="F:protein-N(PI)-phosphohistidine-fructose phosphotransferase system transporter activity"/>
    <property type="evidence" value="ECO:0007669"/>
    <property type="project" value="InterPro"/>
</dbReference>
<feature type="transmembrane region" description="Helical" evidence="14">
    <location>
        <begin position="451"/>
        <end position="474"/>
    </location>
</feature>
<dbReference type="CDD" id="cd05569">
    <property type="entry name" value="PTS_IIB_fructose"/>
    <property type="match status" value="1"/>
</dbReference>
<evidence type="ECO:0000259" key="16">
    <source>
        <dbReference type="PROSITE" id="PS51099"/>
    </source>
</evidence>
<keyword evidence="4" id="KW-1003">Cell membrane</keyword>
<dbReference type="Proteomes" id="UP000267208">
    <property type="component" value="Chromosome"/>
</dbReference>
<feature type="transmembrane region" description="Helical" evidence="14">
    <location>
        <begin position="600"/>
        <end position="619"/>
    </location>
</feature>
<dbReference type="KEGG" id="lzh:D1B17_00410"/>
<reference evidence="19" key="1">
    <citation type="submission" date="2018-08" db="EMBL/GenBank/DDBJ databases">
        <title>Genome of Lactobacillus sp. HBUAS52074.</title>
        <authorList>
            <person name="Guo Z."/>
            <person name="Zhang Z.D."/>
        </authorList>
    </citation>
    <scope>NUCLEOTIDE SEQUENCE [LARGE SCALE GENOMIC DNA]</scope>
    <source>
        <strain evidence="19">HBUAS52074</strain>
    </source>
</reference>